<keyword evidence="3" id="KW-0251">Elongation factor</keyword>
<sequence length="457" mass="51733">MDSNNKDLKEKLSEIDFNNVEICLNVIFVGHVDAGKSTLCGRLLVDLGLIEERVLEKYKKDAAECNRTSWYLSWCMDLNPEEREKGKTQEISLCSFNLPTSEELYKKGNEEKVKDLVTNPKGEIKYVKVNVVDSPGHKSFVGEMIDGAARADVGVLIVSARTGEFESGFVKGGQTKEHLRLLKASGVTQVFVLVNKMDECEWSEKRYDEIKKKLGVFTKNLFKKELKYLPVSGFTGENVVTGDGESFCSALIKMCKELKDESIKGENKLILNCLERIKGNNLSYFMKLEQGKIVKNEEYLLVNNGNVNSVVITEIKDEEDVDVEKQLINDVYRIKIKPEEEVLVGSKIVDKTLKEYILTSKNILVKAGIYGGGKVICSGYNAIMHMNGTKVGIKVTKIFDLERKRIKIARGNERVFMELELDEYMVFNKIKRDKFSIRDEDLTVGVGEIVKVINKNK</sequence>
<dbReference type="AlphaFoldDB" id="A0A1W0E7K5"/>
<evidence type="ECO:0000313" key="7">
    <source>
        <dbReference type="EMBL" id="OQS55211.1"/>
    </source>
</evidence>
<gene>
    <name evidence="7" type="primary">GSPT2</name>
    <name evidence="7" type="ORF">EHP00_1591</name>
</gene>
<evidence type="ECO:0000259" key="6">
    <source>
        <dbReference type="PROSITE" id="PS51722"/>
    </source>
</evidence>
<protein>
    <submittedName>
        <fullName evidence="7">GSPT2</fullName>
    </submittedName>
</protein>
<dbReference type="PRINTS" id="PR00315">
    <property type="entry name" value="ELONGATNFCT"/>
</dbReference>
<dbReference type="InterPro" id="IPR050100">
    <property type="entry name" value="TRAFAC_GTPase_members"/>
</dbReference>
<proteinExistence type="inferred from homology"/>
<comment type="similarity">
    <text evidence="1">Belongs to the TRAFAC class translation factor GTPase superfamily. Classic translation factor GTPase family. EF-Tu/EF-1A subfamily.</text>
</comment>
<dbReference type="GO" id="GO:0003924">
    <property type="term" value="F:GTPase activity"/>
    <property type="evidence" value="ECO:0007669"/>
    <property type="project" value="InterPro"/>
</dbReference>
<keyword evidence="8" id="KW-1185">Reference proteome</keyword>
<keyword evidence="4" id="KW-0648">Protein biosynthesis</keyword>
<evidence type="ECO:0000313" key="8">
    <source>
        <dbReference type="Proteomes" id="UP000192758"/>
    </source>
</evidence>
<dbReference type="PROSITE" id="PS51722">
    <property type="entry name" value="G_TR_2"/>
    <property type="match status" value="1"/>
</dbReference>
<dbReference type="Gene3D" id="2.40.30.10">
    <property type="entry name" value="Translation factors"/>
    <property type="match status" value="1"/>
</dbReference>
<reference evidence="7 8" key="1">
    <citation type="journal article" date="2017" name="Environ. Microbiol.">
        <title>Decay of the glycolytic pathway and adaptation to intranuclear parasitism within Enterocytozoonidae microsporidia.</title>
        <authorList>
            <person name="Wiredu Boakye D."/>
            <person name="Jaroenlak P."/>
            <person name="Prachumwat A."/>
            <person name="Williams T.A."/>
            <person name="Bateman K.S."/>
            <person name="Itsathitphaisarn O."/>
            <person name="Sritunyalucksana K."/>
            <person name="Paszkiewicz K.H."/>
            <person name="Moore K.A."/>
            <person name="Stentiford G.D."/>
            <person name="Williams B.A."/>
        </authorList>
    </citation>
    <scope>NUCLEOTIDE SEQUENCE [LARGE SCALE GENOMIC DNA]</scope>
    <source>
        <strain evidence="7 8">TH1</strain>
    </source>
</reference>
<dbReference type="EMBL" id="MNPJ01000013">
    <property type="protein sequence ID" value="OQS55211.1"/>
    <property type="molecule type" value="Genomic_DNA"/>
</dbReference>
<dbReference type="InterPro" id="IPR004160">
    <property type="entry name" value="Transl_elong_EFTu/EF1A_C"/>
</dbReference>
<dbReference type="SUPFAM" id="SSF50465">
    <property type="entry name" value="EF-Tu/eEF-1alpha/eIF2-gamma C-terminal domain"/>
    <property type="match status" value="1"/>
</dbReference>
<dbReference type="GO" id="GO:0003746">
    <property type="term" value="F:translation elongation factor activity"/>
    <property type="evidence" value="ECO:0007669"/>
    <property type="project" value="UniProtKB-KW"/>
</dbReference>
<dbReference type="VEuPathDB" id="MicrosporidiaDB:EHP00_1591"/>
<evidence type="ECO:0000256" key="3">
    <source>
        <dbReference type="ARBA" id="ARBA00022768"/>
    </source>
</evidence>
<keyword evidence="2" id="KW-0547">Nucleotide-binding</keyword>
<accession>A0A1W0E7K5</accession>
<dbReference type="Gene3D" id="3.40.50.300">
    <property type="entry name" value="P-loop containing nucleotide triphosphate hydrolases"/>
    <property type="match status" value="1"/>
</dbReference>
<feature type="domain" description="Tr-type G" evidence="6">
    <location>
        <begin position="21"/>
        <end position="259"/>
    </location>
</feature>
<evidence type="ECO:0000256" key="5">
    <source>
        <dbReference type="ARBA" id="ARBA00023134"/>
    </source>
</evidence>
<dbReference type="Pfam" id="PF03143">
    <property type="entry name" value="GTP_EFTU_D3"/>
    <property type="match status" value="1"/>
</dbReference>
<evidence type="ECO:0000256" key="1">
    <source>
        <dbReference type="ARBA" id="ARBA00007249"/>
    </source>
</evidence>
<comment type="caution">
    <text evidence="7">The sequence shown here is derived from an EMBL/GenBank/DDBJ whole genome shotgun (WGS) entry which is preliminary data.</text>
</comment>
<organism evidence="7 8">
    <name type="scientific">Ecytonucleospora hepatopenaei</name>
    <dbReference type="NCBI Taxonomy" id="646526"/>
    <lineage>
        <taxon>Eukaryota</taxon>
        <taxon>Fungi</taxon>
        <taxon>Fungi incertae sedis</taxon>
        <taxon>Microsporidia</taxon>
        <taxon>Enterocytozoonidae</taxon>
        <taxon>Ecytonucleospora</taxon>
    </lineage>
</organism>
<dbReference type="PANTHER" id="PTHR23115">
    <property type="entry name" value="TRANSLATION FACTOR"/>
    <property type="match status" value="1"/>
</dbReference>
<keyword evidence="5" id="KW-0342">GTP-binding</keyword>
<dbReference type="Proteomes" id="UP000192758">
    <property type="component" value="Unassembled WGS sequence"/>
</dbReference>
<dbReference type="OrthoDB" id="342024at2759"/>
<dbReference type="GO" id="GO:0005525">
    <property type="term" value="F:GTP binding"/>
    <property type="evidence" value="ECO:0007669"/>
    <property type="project" value="UniProtKB-KW"/>
</dbReference>
<evidence type="ECO:0000256" key="2">
    <source>
        <dbReference type="ARBA" id="ARBA00022741"/>
    </source>
</evidence>
<evidence type="ECO:0000256" key="4">
    <source>
        <dbReference type="ARBA" id="ARBA00022917"/>
    </source>
</evidence>
<dbReference type="InterPro" id="IPR027417">
    <property type="entry name" value="P-loop_NTPase"/>
</dbReference>
<dbReference type="InterPro" id="IPR000795">
    <property type="entry name" value="T_Tr_GTP-bd_dom"/>
</dbReference>
<dbReference type="SUPFAM" id="SSF52540">
    <property type="entry name" value="P-loop containing nucleoside triphosphate hydrolases"/>
    <property type="match status" value="1"/>
</dbReference>
<dbReference type="InterPro" id="IPR009001">
    <property type="entry name" value="Transl_elong_EF1A/Init_IF2_C"/>
</dbReference>
<dbReference type="Pfam" id="PF00009">
    <property type="entry name" value="GTP_EFTU"/>
    <property type="match status" value="1"/>
</dbReference>
<dbReference type="STRING" id="646526.A0A1W0E7K5"/>
<name>A0A1W0E7K5_9MICR</name>